<dbReference type="GO" id="GO:0043565">
    <property type="term" value="F:sequence-specific DNA binding"/>
    <property type="evidence" value="ECO:0007669"/>
    <property type="project" value="InterPro"/>
</dbReference>
<keyword evidence="6" id="KW-1185">Reference proteome</keyword>
<dbReference type="AlphaFoldDB" id="A0A927CA54"/>
<dbReference type="GO" id="GO:0003700">
    <property type="term" value="F:DNA-binding transcription factor activity"/>
    <property type="evidence" value="ECO:0007669"/>
    <property type="project" value="InterPro"/>
</dbReference>
<protein>
    <submittedName>
        <fullName evidence="5">Helix-turn-helix transcriptional regulator</fullName>
    </submittedName>
</protein>
<keyword evidence="1" id="KW-0805">Transcription regulation</keyword>
<dbReference type="InterPro" id="IPR009057">
    <property type="entry name" value="Homeodomain-like_sf"/>
</dbReference>
<comment type="caution">
    <text evidence="5">The sequence shown here is derived from an EMBL/GenBank/DDBJ whole genome shotgun (WGS) entry which is preliminary data.</text>
</comment>
<dbReference type="SUPFAM" id="SSF46689">
    <property type="entry name" value="Homeodomain-like"/>
    <property type="match status" value="2"/>
</dbReference>
<evidence type="ECO:0000256" key="3">
    <source>
        <dbReference type="ARBA" id="ARBA00023163"/>
    </source>
</evidence>
<name>A0A927CA54_9BACL</name>
<dbReference type="PROSITE" id="PS00041">
    <property type="entry name" value="HTH_ARAC_FAMILY_1"/>
    <property type="match status" value="1"/>
</dbReference>
<dbReference type="Gene3D" id="1.10.10.60">
    <property type="entry name" value="Homeodomain-like"/>
    <property type="match status" value="2"/>
</dbReference>
<dbReference type="Pfam" id="PF12833">
    <property type="entry name" value="HTH_18"/>
    <property type="match status" value="1"/>
</dbReference>
<keyword evidence="3" id="KW-0804">Transcription</keyword>
<dbReference type="PANTHER" id="PTHR43280:SF28">
    <property type="entry name" value="HTH-TYPE TRANSCRIPTIONAL ACTIVATOR RHAS"/>
    <property type="match status" value="1"/>
</dbReference>
<evidence type="ECO:0000313" key="6">
    <source>
        <dbReference type="Proteomes" id="UP000639396"/>
    </source>
</evidence>
<accession>A0A927CA54</accession>
<dbReference type="InterPro" id="IPR018062">
    <property type="entry name" value="HTH_AraC-typ_CS"/>
</dbReference>
<evidence type="ECO:0000313" key="5">
    <source>
        <dbReference type="EMBL" id="MBD2862928.1"/>
    </source>
</evidence>
<dbReference type="EMBL" id="JACXJA010000015">
    <property type="protein sequence ID" value="MBD2862928.1"/>
    <property type="molecule type" value="Genomic_DNA"/>
</dbReference>
<evidence type="ECO:0000259" key="4">
    <source>
        <dbReference type="PROSITE" id="PS01124"/>
    </source>
</evidence>
<dbReference type="PRINTS" id="PR00032">
    <property type="entry name" value="HTHARAC"/>
</dbReference>
<dbReference type="SMART" id="SM00342">
    <property type="entry name" value="HTH_ARAC"/>
    <property type="match status" value="1"/>
</dbReference>
<dbReference type="PROSITE" id="PS01124">
    <property type="entry name" value="HTH_ARAC_FAMILY_2"/>
    <property type="match status" value="1"/>
</dbReference>
<evidence type="ECO:0000256" key="2">
    <source>
        <dbReference type="ARBA" id="ARBA00023125"/>
    </source>
</evidence>
<dbReference type="PANTHER" id="PTHR43280">
    <property type="entry name" value="ARAC-FAMILY TRANSCRIPTIONAL REGULATOR"/>
    <property type="match status" value="1"/>
</dbReference>
<organism evidence="5 6">
    <name type="scientific">Paenibacillus oceani</name>
    <dbReference type="NCBI Taxonomy" id="2772510"/>
    <lineage>
        <taxon>Bacteria</taxon>
        <taxon>Bacillati</taxon>
        <taxon>Bacillota</taxon>
        <taxon>Bacilli</taxon>
        <taxon>Bacillales</taxon>
        <taxon>Paenibacillaceae</taxon>
        <taxon>Paenibacillus</taxon>
    </lineage>
</organism>
<reference evidence="5" key="1">
    <citation type="submission" date="2020-09" db="EMBL/GenBank/DDBJ databases">
        <title>A novel bacterium of genus Paenibacillus, isolated from South China Sea.</title>
        <authorList>
            <person name="Huang H."/>
            <person name="Mo K."/>
            <person name="Hu Y."/>
        </authorList>
    </citation>
    <scope>NUCLEOTIDE SEQUENCE</scope>
    <source>
        <strain evidence="5">IB182363</strain>
    </source>
</reference>
<dbReference type="Proteomes" id="UP000639396">
    <property type="component" value="Unassembled WGS sequence"/>
</dbReference>
<feature type="domain" description="HTH araC/xylS-type" evidence="4">
    <location>
        <begin position="175"/>
        <end position="274"/>
    </location>
</feature>
<dbReference type="RefSeq" id="WP_190928256.1">
    <property type="nucleotide sequence ID" value="NZ_JACXJA010000015.1"/>
</dbReference>
<dbReference type="InterPro" id="IPR020449">
    <property type="entry name" value="Tscrpt_reg_AraC-type_HTH"/>
</dbReference>
<gene>
    <name evidence="5" type="ORF">IDH45_13130</name>
</gene>
<dbReference type="InterPro" id="IPR018060">
    <property type="entry name" value="HTH_AraC"/>
</dbReference>
<proteinExistence type="predicted"/>
<evidence type="ECO:0000256" key="1">
    <source>
        <dbReference type="ARBA" id="ARBA00023015"/>
    </source>
</evidence>
<keyword evidence="2" id="KW-0238">DNA-binding</keyword>
<sequence length="297" mass="33969">MTTSGVIHSFMHRIENGCSPGPPEQNGYEICYVHSGSCWFYSEPDFVDLEEGDLLIRGRLCHGLHATAVNVCGTRTNIRFDEPDTQTLAPAYWPVDVWAPFRQAGLLRWKLEPDRKIELESIFNKMAVCHLQANPVAVHRFHHAFLEVLLLICEFCGESKGQQPERSTEKEAHVRHLVTYIGDHYGDELTLEQLAKTVNLNKYYAGKLFKESTGLTLFDYIRKRRVVEAKRLLLQEPERSVTDISLEVGFKQLSHFSSSFKQITGLSPEQLRKCRQEAGSRELLSNCRAMLRGRAFL</sequence>